<dbReference type="InterPro" id="IPR036388">
    <property type="entry name" value="WH-like_DNA-bd_sf"/>
</dbReference>
<name>A0ABT6FI13_9BACT</name>
<evidence type="ECO:0000256" key="5">
    <source>
        <dbReference type="SAM" id="MobiDB-lite"/>
    </source>
</evidence>
<protein>
    <submittedName>
        <fullName evidence="7">LysR family transcriptional regulator</fullName>
    </submittedName>
</protein>
<evidence type="ECO:0000259" key="6">
    <source>
        <dbReference type="PROSITE" id="PS50931"/>
    </source>
</evidence>
<dbReference type="PANTHER" id="PTHR30346:SF0">
    <property type="entry name" value="HCA OPERON TRANSCRIPTIONAL ACTIVATOR HCAR"/>
    <property type="match status" value="1"/>
</dbReference>
<keyword evidence="8" id="KW-1185">Reference proteome</keyword>
<proteinExistence type="inferred from homology"/>
<dbReference type="InterPro" id="IPR000847">
    <property type="entry name" value="LysR_HTH_N"/>
</dbReference>
<dbReference type="Gene3D" id="1.10.10.10">
    <property type="entry name" value="Winged helix-like DNA-binding domain superfamily/Winged helix DNA-binding domain"/>
    <property type="match status" value="1"/>
</dbReference>
<evidence type="ECO:0000313" key="8">
    <source>
        <dbReference type="Proteomes" id="UP001216907"/>
    </source>
</evidence>
<keyword evidence="4" id="KW-0804">Transcription</keyword>
<evidence type="ECO:0000313" key="7">
    <source>
        <dbReference type="EMBL" id="MDG3007018.1"/>
    </source>
</evidence>
<dbReference type="PANTHER" id="PTHR30346">
    <property type="entry name" value="TRANSCRIPTIONAL DUAL REGULATOR HCAR-RELATED"/>
    <property type="match status" value="1"/>
</dbReference>
<reference evidence="7 8" key="1">
    <citation type="submission" date="2023-03" db="EMBL/GenBank/DDBJ databases">
        <title>Paludisphaera mucosa sp. nov. a novel planctomycete from northern fen.</title>
        <authorList>
            <person name="Ivanova A."/>
        </authorList>
    </citation>
    <scope>NUCLEOTIDE SEQUENCE [LARGE SCALE GENOMIC DNA]</scope>
    <source>
        <strain evidence="7 8">Pla2</strain>
    </source>
</reference>
<dbReference type="CDD" id="cd05466">
    <property type="entry name" value="PBP2_LTTR_substrate"/>
    <property type="match status" value="1"/>
</dbReference>
<dbReference type="SUPFAM" id="SSF46785">
    <property type="entry name" value="Winged helix' DNA-binding domain"/>
    <property type="match status" value="1"/>
</dbReference>
<comment type="caution">
    <text evidence="7">The sequence shown here is derived from an EMBL/GenBank/DDBJ whole genome shotgun (WGS) entry which is preliminary data.</text>
</comment>
<dbReference type="Proteomes" id="UP001216907">
    <property type="component" value="Unassembled WGS sequence"/>
</dbReference>
<gene>
    <name evidence="7" type="ORF">PZE19_24890</name>
</gene>
<evidence type="ECO:0000256" key="2">
    <source>
        <dbReference type="ARBA" id="ARBA00023015"/>
    </source>
</evidence>
<dbReference type="InterPro" id="IPR036390">
    <property type="entry name" value="WH_DNA-bd_sf"/>
</dbReference>
<sequence length="316" mass="35065">MEIQQLRMFLKVAEQASFTKAARDCGVSQPAISQQVAKLETTLGRPLFERQGRQVALTEAGEMLRRRALQIVSLVDDTARLLRDDGETGKIVVSAIPTIAPYLMPGLLDAFHGGHPQARLEVNEEVTDVILRRCALGEIDVGVLALPASRGYLRFETLFEEELLLVTAADHPLVGRGRVELDDLRDLPFVLLDEAHCLSDDIRGFCRRRLFQPVTTGRVSQLATVQELVAQGFGISLIPEMAVRPDPDARLRYRSLDGEKPFRTVTACWNPDRYQSRLMLSFLETVKHGRDRNRRSGGAVAAGDGLRPSPSATPCR</sequence>
<dbReference type="SUPFAM" id="SSF53850">
    <property type="entry name" value="Periplasmic binding protein-like II"/>
    <property type="match status" value="1"/>
</dbReference>
<feature type="domain" description="HTH lysR-type" evidence="6">
    <location>
        <begin position="1"/>
        <end position="58"/>
    </location>
</feature>
<organism evidence="7 8">
    <name type="scientific">Paludisphaera mucosa</name>
    <dbReference type="NCBI Taxonomy" id="3030827"/>
    <lineage>
        <taxon>Bacteria</taxon>
        <taxon>Pseudomonadati</taxon>
        <taxon>Planctomycetota</taxon>
        <taxon>Planctomycetia</taxon>
        <taxon>Isosphaerales</taxon>
        <taxon>Isosphaeraceae</taxon>
        <taxon>Paludisphaera</taxon>
    </lineage>
</organism>
<dbReference type="Gene3D" id="3.40.190.10">
    <property type="entry name" value="Periplasmic binding protein-like II"/>
    <property type="match status" value="2"/>
</dbReference>
<feature type="region of interest" description="Disordered" evidence="5">
    <location>
        <begin position="292"/>
        <end position="316"/>
    </location>
</feature>
<dbReference type="Pfam" id="PF00126">
    <property type="entry name" value="HTH_1"/>
    <property type="match status" value="1"/>
</dbReference>
<dbReference type="RefSeq" id="WP_277863308.1">
    <property type="nucleotide sequence ID" value="NZ_JARRAG010000002.1"/>
</dbReference>
<comment type="similarity">
    <text evidence="1">Belongs to the LysR transcriptional regulatory family.</text>
</comment>
<keyword evidence="2" id="KW-0805">Transcription regulation</keyword>
<dbReference type="InterPro" id="IPR005119">
    <property type="entry name" value="LysR_subst-bd"/>
</dbReference>
<evidence type="ECO:0000256" key="3">
    <source>
        <dbReference type="ARBA" id="ARBA00023125"/>
    </source>
</evidence>
<evidence type="ECO:0000256" key="4">
    <source>
        <dbReference type="ARBA" id="ARBA00023163"/>
    </source>
</evidence>
<dbReference type="PRINTS" id="PR00039">
    <property type="entry name" value="HTHLYSR"/>
</dbReference>
<keyword evidence="3" id="KW-0238">DNA-binding</keyword>
<dbReference type="EMBL" id="JARRAG010000002">
    <property type="protein sequence ID" value="MDG3007018.1"/>
    <property type="molecule type" value="Genomic_DNA"/>
</dbReference>
<accession>A0ABT6FI13</accession>
<dbReference type="Pfam" id="PF03466">
    <property type="entry name" value="LysR_substrate"/>
    <property type="match status" value="1"/>
</dbReference>
<evidence type="ECO:0000256" key="1">
    <source>
        <dbReference type="ARBA" id="ARBA00009437"/>
    </source>
</evidence>
<dbReference type="PROSITE" id="PS50931">
    <property type="entry name" value="HTH_LYSR"/>
    <property type="match status" value="1"/>
</dbReference>